<dbReference type="GO" id="GO:0003879">
    <property type="term" value="F:ATP phosphoribosyltransferase activity"/>
    <property type="evidence" value="ECO:0007669"/>
    <property type="project" value="UniProtKB-EC"/>
</dbReference>
<proteinExistence type="predicted"/>
<dbReference type="EMBL" id="QEFC01003721">
    <property type="protein sequence ID" value="KAE9446888.1"/>
    <property type="molecule type" value="Genomic_DNA"/>
</dbReference>
<evidence type="ECO:0000259" key="8">
    <source>
        <dbReference type="Pfam" id="PF01634"/>
    </source>
</evidence>
<dbReference type="InterPro" id="IPR015867">
    <property type="entry name" value="N-reg_PII/ATP_PRibTrfase_C"/>
</dbReference>
<dbReference type="SUPFAM" id="SSF53850">
    <property type="entry name" value="Periplasmic binding protein-like II"/>
    <property type="match status" value="1"/>
</dbReference>
<keyword evidence="6" id="KW-0808">Transferase</keyword>
<comment type="caution">
    <text evidence="9">The sequence shown here is derived from an EMBL/GenBank/DDBJ whole genome shotgun (WGS) entry which is preliminary data.</text>
</comment>
<sequence>MPVVNPLFLQSPLAASTSSSFSHSSYSPRVSVKFSISCCALSNFEVWFQRPKDIVRKLVSGDLDLGIVGLDTVSEYGQGNEDLILVHDALDFGDCHLSLAGPTVSPVFCKRDGRVAADYYAIVICVPKKQLYKSVQQLRAIGGSGVLVSPLTYIFDEETPRWRELLSKLGM</sequence>
<dbReference type="GO" id="GO:0000105">
    <property type="term" value="P:L-histidine biosynthetic process"/>
    <property type="evidence" value="ECO:0007669"/>
    <property type="project" value="UniProtKB-UniPathway"/>
</dbReference>
<evidence type="ECO:0000313" key="9">
    <source>
        <dbReference type="EMBL" id="KAE9446888.1"/>
    </source>
</evidence>
<dbReference type="FunFam" id="3.30.70.120:FF:000007">
    <property type="entry name" value="ATP phosphoribosyltransferase, chloroplastic"/>
    <property type="match status" value="1"/>
</dbReference>
<evidence type="ECO:0000256" key="1">
    <source>
        <dbReference type="ARBA" id="ARBA00000915"/>
    </source>
</evidence>
<dbReference type="EC" id="2.4.2.17" evidence="3"/>
<dbReference type="OrthoDB" id="2574at2759"/>
<keyword evidence="4" id="KW-0028">Amino-acid biosynthesis</keyword>
<dbReference type="AlphaFoldDB" id="A0A6A4KVU2"/>
<evidence type="ECO:0000256" key="4">
    <source>
        <dbReference type="ARBA" id="ARBA00022605"/>
    </source>
</evidence>
<dbReference type="InterPro" id="IPR001348">
    <property type="entry name" value="ATP_PRibTrfase_HisG"/>
</dbReference>
<reference evidence="9 10" key="1">
    <citation type="journal article" date="2019" name="Genome Biol. Evol.">
        <title>The Rhododendron genome and chromosomal organization provide insight into shared whole-genome duplications across the heath family (Ericaceae).</title>
        <authorList>
            <person name="Soza V.L."/>
            <person name="Lindsley D."/>
            <person name="Waalkes A."/>
            <person name="Ramage E."/>
            <person name="Patwardhan R.P."/>
            <person name="Burton J.N."/>
            <person name="Adey A."/>
            <person name="Kumar A."/>
            <person name="Qiu R."/>
            <person name="Shendure J."/>
            <person name="Hall B."/>
        </authorList>
    </citation>
    <scope>NUCLEOTIDE SEQUENCE [LARGE SCALE GENOMIC DNA]</scope>
    <source>
        <strain evidence="9">RSF 1966-606</strain>
    </source>
</reference>
<evidence type="ECO:0000256" key="3">
    <source>
        <dbReference type="ARBA" id="ARBA00011946"/>
    </source>
</evidence>
<feature type="non-terminal residue" evidence="9">
    <location>
        <position position="1"/>
    </location>
</feature>
<dbReference type="InterPro" id="IPR013820">
    <property type="entry name" value="ATP_PRibTrfase_cat"/>
</dbReference>
<keyword evidence="10" id="KW-1185">Reference proteome</keyword>
<dbReference type="Pfam" id="PF01634">
    <property type="entry name" value="HisG"/>
    <property type="match status" value="1"/>
</dbReference>
<accession>A0A6A4KVU2</accession>
<evidence type="ECO:0000256" key="5">
    <source>
        <dbReference type="ARBA" id="ARBA00022676"/>
    </source>
</evidence>
<comment type="pathway">
    <text evidence="2">Amino-acid biosynthesis; L-histidine biosynthesis; L-histidine from 5-phospho-alpha-D-ribose 1-diphosphate: step 1/9.</text>
</comment>
<dbReference type="PANTHER" id="PTHR21403">
    <property type="entry name" value="ATP PHOSPHORIBOSYLTRANSFERASE ATP-PRTASE"/>
    <property type="match status" value="1"/>
</dbReference>
<dbReference type="Gene3D" id="3.30.70.120">
    <property type="match status" value="1"/>
</dbReference>
<dbReference type="Proteomes" id="UP000428333">
    <property type="component" value="Linkage Group LG13"/>
</dbReference>
<evidence type="ECO:0000256" key="6">
    <source>
        <dbReference type="ARBA" id="ARBA00022679"/>
    </source>
</evidence>
<name>A0A6A4KVU2_9ERIC</name>
<protein>
    <recommendedName>
        <fullName evidence="3">ATP phosphoribosyltransferase</fullName>
        <ecNumber evidence="3">2.4.2.17</ecNumber>
    </recommendedName>
</protein>
<evidence type="ECO:0000313" key="10">
    <source>
        <dbReference type="Proteomes" id="UP000428333"/>
    </source>
</evidence>
<keyword evidence="5" id="KW-0328">Glycosyltransferase</keyword>
<gene>
    <name evidence="9" type="ORF">C3L33_21250</name>
</gene>
<keyword evidence="7" id="KW-0368">Histidine biosynthesis</keyword>
<organism evidence="9 10">
    <name type="scientific">Rhododendron williamsianum</name>
    <dbReference type="NCBI Taxonomy" id="262921"/>
    <lineage>
        <taxon>Eukaryota</taxon>
        <taxon>Viridiplantae</taxon>
        <taxon>Streptophyta</taxon>
        <taxon>Embryophyta</taxon>
        <taxon>Tracheophyta</taxon>
        <taxon>Spermatophyta</taxon>
        <taxon>Magnoliopsida</taxon>
        <taxon>eudicotyledons</taxon>
        <taxon>Gunneridae</taxon>
        <taxon>Pentapetalae</taxon>
        <taxon>asterids</taxon>
        <taxon>Ericales</taxon>
        <taxon>Ericaceae</taxon>
        <taxon>Ericoideae</taxon>
        <taxon>Rhodoreae</taxon>
        <taxon>Rhododendron</taxon>
    </lineage>
</organism>
<dbReference type="GO" id="GO:0005737">
    <property type="term" value="C:cytoplasm"/>
    <property type="evidence" value="ECO:0007669"/>
    <property type="project" value="InterPro"/>
</dbReference>
<dbReference type="GO" id="GO:0000287">
    <property type="term" value="F:magnesium ion binding"/>
    <property type="evidence" value="ECO:0007669"/>
    <property type="project" value="InterPro"/>
</dbReference>
<evidence type="ECO:0000256" key="7">
    <source>
        <dbReference type="ARBA" id="ARBA00023102"/>
    </source>
</evidence>
<comment type="catalytic activity">
    <reaction evidence="1">
        <text>1-(5-phospho-beta-D-ribosyl)-ATP + diphosphate = 5-phospho-alpha-D-ribose 1-diphosphate + ATP</text>
        <dbReference type="Rhea" id="RHEA:18473"/>
        <dbReference type="ChEBI" id="CHEBI:30616"/>
        <dbReference type="ChEBI" id="CHEBI:33019"/>
        <dbReference type="ChEBI" id="CHEBI:58017"/>
        <dbReference type="ChEBI" id="CHEBI:73183"/>
        <dbReference type="EC" id="2.4.2.17"/>
    </reaction>
</comment>
<evidence type="ECO:0000256" key="2">
    <source>
        <dbReference type="ARBA" id="ARBA00004667"/>
    </source>
</evidence>
<dbReference type="PANTHER" id="PTHR21403:SF8">
    <property type="entry name" value="ATP PHOSPHORIBOSYLTRANSFERASE"/>
    <property type="match status" value="1"/>
</dbReference>
<dbReference type="Gene3D" id="3.40.190.10">
    <property type="entry name" value="Periplasmic binding protein-like II"/>
    <property type="match status" value="1"/>
</dbReference>
<dbReference type="UniPathway" id="UPA00031">
    <property type="reaction ID" value="UER00006"/>
</dbReference>
<feature type="domain" description="ATP phosphoribosyltransferase catalytic" evidence="8">
    <location>
        <begin position="50"/>
        <end position="123"/>
    </location>
</feature>